<keyword evidence="2" id="KW-0813">Transport</keyword>
<keyword evidence="3 6" id="KW-0812">Transmembrane</keyword>
<protein>
    <submittedName>
        <fullName evidence="7">OPT oligopeptide transporter protein</fullName>
    </submittedName>
</protein>
<dbReference type="RefSeq" id="WP_165701484.1">
    <property type="nucleotide sequence ID" value="NZ_CP036319.1"/>
</dbReference>
<feature type="transmembrane region" description="Helical" evidence="6">
    <location>
        <begin position="457"/>
        <end position="478"/>
    </location>
</feature>
<feature type="transmembrane region" description="Helical" evidence="6">
    <location>
        <begin position="340"/>
        <end position="360"/>
    </location>
</feature>
<feature type="transmembrane region" description="Helical" evidence="6">
    <location>
        <begin position="123"/>
        <end position="144"/>
    </location>
</feature>
<reference evidence="7 8" key="1">
    <citation type="submission" date="2019-02" db="EMBL/GenBank/DDBJ databases">
        <title>Deep-cultivation of Planctomycetes and their phenomic and genomic characterization uncovers novel biology.</title>
        <authorList>
            <person name="Wiegand S."/>
            <person name="Jogler M."/>
            <person name="Boedeker C."/>
            <person name="Pinto D."/>
            <person name="Vollmers J."/>
            <person name="Rivas-Marin E."/>
            <person name="Kohn T."/>
            <person name="Peeters S.H."/>
            <person name="Heuer A."/>
            <person name="Rast P."/>
            <person name="Oberbeckmann S."/>
            <person name="Bunk B."/>
            <person name="Jeske O."/>
            <person name="Meyerdierks A."/>
            <person name="Storesund J.E."/>
            <person name="Kallscheuer N."/>
            <person name="Luecker S."/>
            <person name="Lage O.M."/>
            <person name="Pohl T."/>
            <person name="Merkel B.J."/>
            <person name="Hornburger P."/>
            <person name="Mueller R.-W."/>
            <person name="Bruemmer F."/>
            <person name="Labrenz M."/>
            <person name="Spormann A.M."/>
            <person name="Op Den Camp H."/>
            <person name="Overmann J."/>
            <person name="Amann R."/>
            <person name="Jetten M.S.M."/>
            <person name="Mascher T."/>
            <person name="Medema M.H."/>
            <person name="Devos D.P."/>
            <person name="Kaster A.-K."/>
            <person name="Ovreas L."/>
            <person name="Rohde M."/>
            <person name="Galperin M.Y."/>
            <person name="Jogler C."/>
        </authorList>
    </citation>
    <scope>NUCLEOTIDE SEQUENCE [LARGE SCALE GENOMIC DNA]</scope>
    <source>
        <strain evidence="7 8">Pan14r</strain>
    </source>
</reference>
<organism evidence="7 8">
    <name type="scientific">Crateriforma conspicua</name>
    <dbReference type="NCBI Taxonomy" id="2527996"/>
    <lineage>
        <taxon>Bacteria</taxon>
        <taxon>Pseudomonadati</taxon>
        <taxon>Planctomycetota</taxon>
        <taxon>Planctomycetia</taxon>
        <taxon>Planctomycetales</taxon>
        <taxon>Planctomycetaceae</taxon>
        <taxon>Crateriforma</taxon>
    </lineage>
</organism>
<feature type="transmembrane region" description="Helical" evidence="6">
    <location>
        <begin position="54"/>
        <end position="72"/>
    </location>
</feature>
<evidence type="ECO:0000256" key="1">
    <source>
        <dbReference type="ARBA" id="ARBA00004141"/>
    </source>
</evidence>
<name>A0A5C5Y9C5_9PLAN</name>
<comment type="caution">
    <text evidence="7">The sequence shown here is derived from an EMBL/GenBank/DDBJ whole genome shotgun (WGS) entry which is preliminary data.</text>
</comment>
<feature type="transmembrane region" description="Helical" evidence="6">
    <location>
        <begin position="366"/>
        <end position="388"/>
    </location>
</feature>
<dbReference type="InterPro" id="IPR004813">
    <property type="entry name" value="OPT"/>
</dbReference>
<feature type="transmembrane region" description="Helical" evidence="6">
    <location>
        <begin position="578"/>
        <end position="602"/>
    </location>
</feature>
<evidence type="ECO:0000256" key="4">
    <source>
        <dbReference type="ARBA" id="ARBA00022989"/>
    </source>
</evidence>
<feature type="transmembrane region" description="Helical" evidence="6">
    <location>
        <begin position="28"/>
        <end position="48"/>
    </location>
</feature>
<keyword evidence="5 6" id="KW-0472">Membrane</keyword>
<feature type="transmembrane region" description="Helical" evidence="6">
    <location>
        <begin position="251"/>
        <end position="272"/>
    </location>
</feature>
<gene>
    <name evidence="7" type="ORF">Pan14r_33610</name>
</gene>
<dbReference type="AlphaFoldDB" id="A0A5C5Y9C5"/>
<dbReference type="PANTHER" id="PTHR31645:SF0">
    <property type="entry name" value="OLIGOPEPTIDE TRANSPORTER YGL114W-RELATED"/>
    <property type="match status" value="1"/>
</dbReference>
<proteinExistence type="predicted"/>
<feature type="transmembrane region" description="Helical" evidence="6">
    <location>
        <begin position="93"/>
        <end position="111"/>
    </location>
</feature>
<dbReference type="EMBL" id="SJPL01000001">
    <property type="protein sequence ID" value="TWT71051.1"/>
    <property type="molecule type" value="Genomic_DNA"/>
</dbReference>
<dbReference type="GO" id="GO:0035673">
    <property type="term" value="F:oligopeptide transmembrane transporter activity"/>
    <property type="evidence" value="ECO:0007669"/>
    <property type="project" value="InterPro"/>
</dbReference>
<evidence type="ECO:0000256" key="5">
    <source>
        <dbReference type="ARBA" id="ARBA00023136"/>
    </source>
</evidence>
<comment type="subcellular location">
    <subcellularLocation>
        <location evidence="1">Membrane</location>
        <topology evidence="1">Multi-pass membrane protein</topology>
    </subcellularLocation>
</comment>
<feature type="transmembrane region" description="Helical" evidence="6">
    <location>
        <begin position="537"/>
        <end position="557"/>
    </location>
</feature>
<dbReference type="Proteomes" id="UP000317238">
    <property type="component" value="Unassembled WGS sequence"/>
</dbReference>
<accession>A0A5C5Y9C5</accession>
<dbReference type="InterPro" id="IPR045035">
    <property type="entry name" value="YSL-like"/>
</dbReference>
<evidence type="ECO:0000313" key="8">
    <source>
        <dbReference type="Proteomes" id="UP000317238"/>
    </source>
</evidence>
<evidence type="ECO:0000256" key="2">
    <source>
        <dbReference type="ARBA" id="ARBA00022448"/>
    </source>
</evidence>
<feature type="transmembrane region" description="Helical" evidence="6">
    <location>
        <begin position="218"/>
        <end position="239"/>
    </location>
</feature>
<feature type="transmembrane region" description="Helical" evidence="6">
    <location>
        <begin position="418"/>
        <end position="436"/>
    </location>
</feature>
<evidence type="ECO:0000313" key="7">
    <source>
        <dbReference type="EMBL" id="TWT71051.1"/>
    </source>
</evidence>
<sequence>MESIPQPTDGAVSGPARSESYRELTARAVVLGVIQGVILNVAFVYAALKLGFSIGGSTVASIMGYALLRGVFRNGTMVENNINQTIASGINTAGTGVVFTVPALFMLDAAWRADGGAGLEFQVLPLVIAGVAGAVLGVVAIIPLRKQMVELDRLRFPSGVATATIIRAGSTGMEKAKLLAAGFAISALWKLVMVSGWLETPGLIEKYGAGIAEEELLFGFGIIPAYWAPAVYLSLMNMAAGMLAGRSGLPFLLGGLISWWLISPTAVASGWIPADLAVDETAGFIYSKMLRPLGIGVLIGGALMGVVTSFPAIKGAIGSLASATKTAGSGKVVGSDEMKLPVLIGGSVLAMVLFFVASMMTPGVTVAGASLSAIVGTLWLGLAALIVAQATGLTDISPMSGMALISVTLMMFLLNKNIAASMVVGVAVCVAIGQGADMMQDLKTGFLIGARPVKQQLVQFATTWAGPIISLAVIYILWHGGPNGQNGFGEGTALPAPQGGALMGIIDAVNTGNVPIDKYVMGGLAGATLGAAPMSGLGVLVGLAMYLPFSITLGYGLGCLLQMAIQRVKGVAFCEHKLVPFAAGLIVGEALMGIAHAGFSILRAA</sequence>
<feature type="transmembrane region" description="Helical" evidence="6">
    <location>
        <begin position="292"/>
        <end position="313"/>
    </location>
</feature>
<dbReference type="GO" id="GO:0016020">
    <property type="term" value="C:membrane"/>
    <property type="evidence" value="ECO:0007669"/>
    <property type="project" value="UniProtKB-SubCell"/>
</dbReference>
<evidence type="ECO:0000256" key="3">
    <source>
        <dbReference type="ARBA" id="ARBA00022692"/>
    </source>
</evidence>
<dbReference type="PANTHER" id="PTHR31645">
    <property type="entry name" value="OLIGOPEPTIDE TRANSPORTER YGL114W-RELATED"/>
    <property type="match status" value="1"/>
</dbReference>
<dbReference type="Pfam" id="PF03169">
    <property type="entry name" value="OPT"/>
    <property type="match status" value="1"/>
</dbReference>
<keyword evidence="4 6" id="KW-1133">Transmembrane helix</keyword>
<keyword evidence="8" id="KW-1185">Reference proteome</keyword>
<evidence type="ECO:0000256" key="6">
    <source>
        <dbReference type="SAM" id="Phobius"/>
    </source>
</evidence>